<evidence type="ECO:0000256" key="1">
    <source>
        <dbReference type="SAM" id="MobiDB-lite"/>
    </source>
</evidence>
<name>A0A4Y2VAU7_ARAVE</name>
<organism evidence="2 3">
    <name type="scientific">Araneus ventricosus</name>
    <name type="common">Orbweaver spider</name>
    <name type="synonym">Epeira ventricosa</name>
    <dbReference type="NCBI Taxonomy" id="182803"/>
    <lineage>
        <taxon>Eukaryota</taxon>
        <taxon>Metazoa</taxon>
        <taxon>Ecdysozoa</taxon>
        <taxon>Arthropoda</taxon>
        <taxon>Chelicerata</taxon>
        <taxon>Arachnida</taxon>
        <taxon>Araneae</taxon>
        <taxon>Araneomorphae</taxon>
        <taxon>Entelegynae</taxon>
        <taxon>Araneoidea</taxon>
        <taxon>Araneidae</taxon>
        <taxon>Araneus</taxon>
    </lineage>
</organism>
<evidence type="ECO:0000313" key="2">
    <source>
        <dbReference type="EMBL" id="GBO21698.1"/>
    </source>
</evidence>
<proteinExistence type="predicted"/>
<dbReference type="Proteomes" id="UP000499080">
    <property type="component" value="Unassembled WGS sequence"/>
</dbReference>
<gene>
    <name evidence="2" type="ORF">AVEN_12147_1</name>
</gene>
<dbReference type="AlphaFoldDB" id="A0A4Y2VAU7"/>
<accession>A0A4Y2VAU7</accession>
<evidence type="ECO:0000313" key="3">
    <source>
        <dbReference type="Proteomes" id="UP000499080"/>
    </source>
</evidence>
<sequence length="134" mass="15224">MENNQACLHSVMEKLDALLRSINPFAESYLQMHPLMQSNPAVNVKMIFMEHPDFDLLSGIMHLLQGQRYDVSAPEAMWRLIELSFSEKSHVGNHEVGRSLAKPTASSKKKCSHNATSKFDVFKRPVQRAVQQSQ</sequence>
<protein>
    <submittedName>
        <fullName evidence="2">Uncharacterized protein</fullName>
    </submittedName>
</protein>
<feature type="region of interest" description="Disordered" evidence="1">
    <location>
        <begin position="91"/>
        <end position="116"/>
    </location>
</feature>
<dbReference type="OrthoDB" id="2423392at2759"/>
<dbReference type="EMBL" id="BGPR01044847">
    <property type="protein sequence ID" value="GBO21698.1"/>
    <property type="molecule type" value="Genomic_DNA"/>
</dbReference>
<keyword evidence="3" id="KW-1185">Reference proteome</keyword>
<reference evidence="2 3" key="1">
    <citation type="journal article" date="2019" name="Sci. Rep.">
        <title>Orb-weaving spider Araneus ventricosus genome elucidates the spidroin gene catalogue.</title>
        <authorList>
            <person name="Kono N."/>
            <person name="Nakamura H."/>
            <person name="Ohtoshi R."/>
            <person name="Moran D.A.P."/>
            <person name="Shinohara A."/>
            <person name="Yoshida Y."/>
            <person name="Fujiwara M."/>
            <person name="Mori M."/>
            <person name="Tomita M."/>
            <person name="Arakawa K."/>
        </authorList>
    </citation>
    <scope>NUCLEOTIDE SEQUENCE [LARGE SCALE GENOMIC DNA]</scope>
</reference>
<comment type="caution">
    <text evidence="2">The sequence shown here is derived from an EMBL/GenBank/DDBJ whole genome shotgun (WGS) entry which is preliminary data.</text>
</comment>